<organism evidence="1 2">
    <name type="scientific">Paraburkholderia gardini</name>
    <dbReference type="NCBI Taxonomy" id="2823469"/>
    <lineage>
        <taxon>Bacteria</taxon>
        <taxon>Pseudomonadati</taxon>
        <taxon>Pseudomonadota</taxon>
        <taxon>Betaproteobacteria</taxon>
        <taxon>Burkholderiales</taxon>
        <taxon>Burkholderiaceae</taxon>
        <taxon>Paraburkholderia</taxon>
    </lineage>
</organism>
<keyword evidence="2" id="KW-1185">Reference proteome</keyword>
<gene>
    <name evidence="1" type="ORF">R54767_02747</name>
</gene>
<evidence type="ECO:0000313" key="2">
    <source>
        <dbReference type="Proteomes" id="UP000789752"/>
    </source>
</evidence>
<dbReference type="Proteomes" id="UP000789752">
    <property type="component" value="Unassembled WGS sequence"/>
</dbReference>
<dbReference type="EMBL" id="CAJQYY010000014">
    <property type="protein sequence ID" value="CAG4901442.1"/>
    <property type="molecule type" value="Genomic_DNA"/>
</dbReference>
<name>A0ABN7QS49_9BURK</name>
<comment type="caution">
    <text evidence="1">The sequence shown here is derived from an EMBL/GenBank/DDBJ whole genome shotgun (WGS) entry which is preliminary data.</text>
</comment>
<protein>
    <submittedName>
        <fullName evidence="1">Uncharacterized protein</fullName>
    </submittedName>
</protein>
<proteinExistence type="predicted"/>
<reference evidence="1 2" key="1">
    <citation type="submission" date="2021-04" db="EMBL/GenBank/DDBJ databases">
        <authorList>
            <person name="Vanwijnsberghe S."/>
        </authorList>
    </citation>
    <scope>NUCLEOTIDE SEQUENCE [LARGE SCALE GENOMIC DNA]</scope>
    <source>
        <strain evidence="1 2">LMG 32171</strain>
    </source>
</reference>
<evidence type="ECO:0000313" key="1">
    <source>
        <dbReference type="EMBL" id="CAG4901442.1"/>
    </source>
</evidence>
<accession>A0ABN7QS49</accession>
<sequence length="69" mass="7952">MKRRTARQLVRLLSDIRHSANCRMLRAAAASNELERILNEEDPAPPEHADDVVDSRREVFAGARHEKFQ</sequence>